<accession>A0ABS6JI45</accession>
<dbReference type="EMBL" id="JAHQCS010000131">
    <property type="protein sequence ID" value="MBU9713335.1"/>
    <property type="molecule type" value="Genomic_DNA"/>
</dbReference>
<keyword evidence="2" id="KW-1185">Reference proteome</keyword>
<comment type="caution">
    <text evidence="1">The sequence shown here is derived from an EMBL/GenBank/DDBJ whole genome shotgun (WGS) entry which is preliminary data.</text>
</comment>
<gene>
    <name evidence="1" type="ORF">KS419_16515</name>
</gene>
<reference evidence="1 2" key="1">
    <citation type="submission" date="2021-06" db="EMBL/GenBank/DDBJ databases">
        <title>Bacillus sp. RD4P76, an endophyte from a halophyte.</title>
        <authorList>
            <person name="Sun J.-Q."/>
        </authorList>
    </citation>
    <scope>NUCLEOTIDE SEQUENCE [LARGE SCALE GENOMIC DNA]</scope>
    <source>
        <strain evidence="1 2">CGMCC 1.15917</strain>
    </source>
</reference>
<organism evidence="1 2">
    <name type="scientific">Evansella tamaricis</name>
    <dbReference type="NCBI Taxonomy" id="2069301"/>
    <lineage>
        <taxon>Bacteria</taxon>
        <taxon>Bacillati</taxon>
        <taxon>Bacillota</taxon>
        <taxon>Bacilli</taxon>
        <taxon>Bacillales</taxon>
        <taxon>Bacillaceae</taxon>
        <taxon>Evansella</taxon>
    </lineage>
</organism>
<dbReference type="RefSeq" id="WP_217067492.1">
    <property type="nucleotide sequence ID" value="NZ_JAHQCS010000131.1"/>
</dbReference>
<name>A0ABS6JI45_9BACI</name>
<evidence type="ECO:0000313" key="2">
    <source>
        <dbReference type="Proteomes" id="UP000784880"/>
    </source>
</evidence>
<sequence length="148" mass="17083">MSSSEKEESNQQHKPALFTHIVKKSLENSNVFYSGARRALDPTKDGILSYGKDEKDKVRSIRTDEDGRIETKHHHLHPWRDKVLIYGADNRSIKRPVEVDKHGRIKVDSVEFISITQEVITTDPCKALRLRQPFVGIFFSEFRNASFC</sequence>
<evidence type="ECO:0000313" key="1">
    <source>
        <dbReference type="EMBL" id="MBU9713335.1"/>
    </source>
</evidence>
<protein>
    <submittedName>
        <fullName evidence="1">Uncharacterized protein</fullName>
    </submittedName>
</protein>
<proteinExistence type="predicted"/>
<dbReference type="Proteomes" id="UP000784880">
    <property type="component" value="Unassembled WGS sequence"/>
</dbReference>